<feature type="domain" description="FMN-binding" evidence="1">
    <location>
        <begin position="51"/>
        <end position="126"/>
    </location>
</feature>
<comment type="caution">
    <text evidence="2">The sequence shown here is derived from an EMBL/GenBank/DDBJ whole genome shotgun (WGS) entry which is preliminary data.</text>
</comment>
<organism evidence="2 3">
    <name type="scientific">Schaedlerella arabinosiphila</name>
    <dbReference type="NCBI Taxonomy" id="2044587"/>
    <lineage>
        <taxon>Bacteria</taxon>
        <taxon>Bacillati</taxon>
        <taxon>Bacillota</taxon>
        <taxon>Clostridia</taxon>
        <taxon>Lachnospirales</taxon>
        <taxon>Lachnospiraceae</taxon>
        <taxon>Schaedlerella</taxon>
    </lineage>
</organism>
<name>A0A9X5C6D1_9FIRM</name>
<reference evidence="2 3" key="1">
    <citation type="submission" date="2019-07" db="EMBL/GenBank/DDBJ databases">
        <title>Draft genome sequences of 15 bacterial species constituting the stable defined intestinal microbiota of the GM15 gnotobiotic mouse model.</title>
        <authorList>
            <person name="Elie C."/>
            <person name="Mathieu A."/>
            <person name="Saliou A."/>
            <person name="Darnaud M."/>
            <person name="Leulier F."/>
            <person name="Tamellini A."/>
        </authorList>
    </citation>
    <scope>NUCLEOTIDE SEQUENCE [LARGE SCALE GENOMIC DNA]</scope>
    <source>
        <strain evidence="3">ASF 502</strain>
    </source>
</reference>
<dbReference type="RefSeq" id="WP_004071697.1">
    <property type="nucleotide sequence ID" value="NZ_VIRB01000050.1"/>
</dbReference>
<dbReference type="Pfam" id="PF04205">
    <property type="entry name" value="FMN_bind"/>
    <property type="match status" value="1"/>
</dbReference>
<dbReference type="InterPro" id="IPR007329">
    <property type="entry name" value="FMN-bd"/>
</dbReference>
<accession>A0A9X5C6D1</accession>
<dbReference type="Proteomes" id="UP000474104">
    <property type="component" value="Unassembled WGS sequence"/>
</dbReference>
<protein>
    <submittedName>
        <fullName evidence="2">FMN-binding protein</fullName>
    </submittedName>
</protein>
<evidence type="ECO:0000313" key="2">
    <source>
        <dbReference type="EMBL" id="NDO68612.1"/>
    </source>
</evidence>
<sequence>MKKKILIILLCTILFVLIGASLYLKRLVNNVNSIMVSNLNMANITDGIYVGKYSITPVYVEVEVTVTEHKITNIKIIEHENGLGGKAEKIVDDVISRQSLEVDAVSGATVSSKCIIKAIENALQSGRK</sequence>
<dbReference type="SMART" id="SM00900">
    <property type="entry name" value="FMN_bind"/>
    <property type="match status" value="1"/>
</dbReference>
<dbReference type="EMBL" id="VIRB01000050">
    <property type="protein sequence ID" value="NDO68612.1"/>
    <property type="molecule type" value="Genomic_DNA"/>
</dbReference>
<dbReference type="OrthoDB" id="307864at2"/>
<evidence type="ECO:0000259" key="1">
    <source>
        <dbReference type="SMART" id="SM00900"/>
    </source>
</evidence>
<gene>
    <name evidence="2" type="ORF">FMM80_07920</name>
</gene>
<dbReference type="Gene3D" id="3.90.1010.20">
    <property type="match status" value="1"/>
</dbReference>
<evidence type="ECO:0000313" key="3">
    <source>
        <dbReference type="Proteomes" id="UP000474104"/>
    </source>
</evidence>
<dbReference type="AlphaFoldDB" id="A0A9X5C6D1"/>
<dbReference type="GO" id="GO:0010181">
    <property type="term" value="F:FMN binding"/>
    <property type="evidence" value="ECO:0007669"/>
    <property type="project" value="InterPro"/>
</dbReference>
<proteinExistence type="predicted"/>
<dbReference type="GO" id="GO:0016020">
    <property type="term" value="C:membrane"/>
    <property type="evidence" value="ECO:0007669"/>
    <property type="project" value="InterPro"/>
</dbReference>